<accession>A0AA36DLM3</accession>
<proteinExistence type="predicted"/>
<dbReference type="EMBL" id="CATQJL010000001">
    <property type="protein sequence ID" value="CAJ0588649.1"/>
    <property type="molecule type" value="Genomic_DNA"/>
</dbReference>
<reference evidence="1" key="1">
    <citation type="submission" date="2023-07" db="EMBL/GenBank/DDBJ databases">
        <authorList>
            <consortium name="CYATHOMIX"/>
        </authorList>
    </citation>
    <scope>NUCLEOTIDE SEQUENCE</scope>
    <source>
        <strain evidence="1">N/A</strain>
    </source>
</reference>
<dbReference type="Proteomes" id="UP001176961">
    <property type="component" value="Unassembled WGS sequence"/>
</dbReference>
<comment type="caution">
    <text evidence="1">The sequence shown here is derived from an EMBL/GenBank/DDBJ whole genome shotgun (WGS) entry which is preliminary data.</text>
</comment>
<dbReference type="AlphaFoldDB" id="A0AA36DLM3"/>
<gene>
    <name evidence="1" type="ORF">CYNAS_LOCUS632</name>
</gene>
<organism evidence="1 2">
    <name type="scientific">Cylicocyclus nassatus</name>
    <name type="common">Nematode worm</name>
    <dbReference type="NCBI Taxonomy" id="53992"/>
    <lineage>
        <taxon>Eukaryota</taxon>
        <taxon>Metazoa</taxon>
        <taxon>Ecdysozoa</taxon>
        <taxon>Nematoda</taxon>
        <taxon>Chromadorea</taxon>
        <taxon>Rhabditida</taxon>
        <taxon>Rhabditina</taxon>
        <taxon>Rhabditomorpha</taxon>
        <taxon>Strongyloidea</taxon>
        <taxon>Strongylidae</taxon>
        <taxon>Cylicocyclus</taxon>
    </lineage>
</organism>
<evidence type="ECO:0000313" key="2">
    <source>
        <dbReference type="Proteomes" id="UP001176961"/>
    </source>
</evidence>
<evidence type="ECO:0000313" key="1">
    <source>
        <dbReference type="EMBL" id="CAJ0588649.1"/>
    </source>
</evidence>
<name>A0AA36DLM3_CYLNA</name>
<protein>
    <submittedName>
        <fullName evidence="1">Uncharacterized protein</fullName>
    </submittedName>
</protein>
<sequence length="196" mass="22120">MSMRFTLGLELLCGVFLFGQMVETAKNKQVLAKATKRTPATKTGPTVPAIDFDILGINGTWKTEFTYCGNSGTAKIRRDFRRARRKFEVFMKGAIIDAAKKQSINPKELDIEIPYLPVRCCVGGESTACYTKDVPSRKSKEDIKVLSNNRVQAWGEIRASPSVRMTEKRWRELLDHVEKYLKLKSSTFATVSLSMD</sequence>
<keyword evidence="2" id="KW-1185">Reference proteome</keyword>